<proteinExistence type="predicted"/>
<name>A0A9N9VTQ4_9HYPO</name>
<evidence type="ECO:0000256" key="1">
    <source>
        <dbReference type="SAM" id="MobiDB-lite"/>
    </source>
</evidence>
<keyword evidence="3" id="KW-1185">Reference proteome</keyword>
<accession>A0A9N9VTQ4</accession>
<evidence type="ECO:0000313" key="3">
    <source>
        <dbReference type="Proteomes" id="UP000775872"/>
    </source>
</evidence>
<dbReference type="Proteomes" id="UP000775872">
    <property type="component" value="Unassembled WGS sequence"/>
</dbReference>
<feature type="region of interest" description="Disordered" evidence="1">
    <location>
        <begin position="71"/>
        <end position="135"/>
    </location>
</feature>
<feature type="region of interest" description="Disordered" evidence="1">
    <location>
        <begin position="266"/>
        <end position="296"/>
    </location>
</feature>
<feature type="compositionally biased region" description="Basic and acidic residues" evidence="1">
    <location>
        <begin position="74"/>
        <end position="87"/>
    </location>
</feature>
<gene>
    <name evidence="2" type="ORF">CSOL1703_00003055</name>
</gene>
<dbReference type="AlphaFoldDB" id="A0A9N9VTQ4"/>
<feature type="compositionally biased region" description="Basic and acidic residues" evidence="1">
    <location>
        <begin position="115"/>
        <end position="134"/>
    </location>
</feature>
<dbReference type="EMBL" id="CABFOC020000002">
    <property type="protein sequence ID" value="CAH0037889.1"/>
    <property type="molecule type" value="Genomic_DNA"/>
</dbReference>
<feature type="non-terminal residue" evidence="2">
    <location>
        <position position="1"/>
    </location>
</feature>
<comment type="caution">
    <text evidence="2">The sequence shown here is derived from an EMBL/GenBank/DDBJ whole genome shotgun (WGS) entry which is preliminary data.</text>
</comment>
<reference evidence="2" key="1">
    <citation type="submission" date="2021-10" db="EMBL/GenBank/DDBJ databases">
        <authorList>
            <person name="Piombo E."/>
        </authorList>
    </citation>
    <scope>NUCLEOTIDE SEQUENCE</scope>
</reference>
<feature type="compositionally biased region" description="Basic and acidic residues" evidence="1">
    <location>
        <begin position="169"/>
        <end position="182"/>
    </location>
</feature>
<feature type="region of interest" description="Disordered" evidence="1">
    <location>
        <begin position="162"/>
        <end position="182"/>
    </location>
</feature>
<sequence length="296" mass="31839">MHQAYSNQGARPILNLLREEGVAAESADRLPAIPLRDRQPRPSLLVRLHLLQVLGPDGVLLAALLADVPGPHPLQHEPHHGPQRDEDVLADEYGDGERPPRAPRNAVGAEQVNDGPRRDAARPGQEVERADPRADAVAAHGCGSLLLSDDLEEVGAQLDDVVDEESDRDEGPDGREEGQVSKLDHNLGDVVLDVELGFKRVVLLRRGNHGVATVVSSTVVAVPTLELSLRDRDDVFLEEGGHLARQSQCDDLVAQSARIDVEGLMLVKEDPGPQGPQESPSLEAEPGDDPLSKGDI</sequence>
<dbReference type="OrthoDB" id="10437316at2759"/>
<organism evidence="2 3">
    <name type="scientific">Clonostachys solani</name>
    <dbReference type="NCBI Taxonomy" id="160281"/>
    <lineage>
        <taxon>Eukaryota</taxon>
        <taxon>Fungi</taxon>
        <taxon>Dikarya</taxon>
        <taxon>Ascomycota</taxon>
        <taxon>Pezizomycotina</taxon>
        <taxon>Sordariomycetes</taxon>
        <taxon>Hypocreomycetidae</taxon>
        <taxon>Hypocreales</taxon>
        <taxon>Bionectriaceae</taxon>
        <taxon>Clonostachys</taxon>
    </lineage>
</organism>
<evidence type="ECO:0000313" key="2">
    <source>
        <dbReference type="EMBL" id="CAH0037889.1"/>
    </source>
</evidence>
<protein>
    <submittedName>
        <fullName evidence="2">Uncharacterized protein</fullName>
    </submittedName>
</protein>